<gene>
    <name evidence="3" type="ORF">BCF50_2800</name>
    <name evidence="2" type="ORF">EGI05_15585</name>
</gene>
<evidence type="ECO:0000313" key="5">
    <source>
        <dbReference type="Proteomes" id="UP000295709"/>
    </source>
</evidence>
<evidence type="ECO:0000313" key="3">
    <source>
        <dbReference type="EMBL" id="TDX91662.1"/>
    </source>
</evidence>
<dbReference type="InterPro" id="IPR005901">
    <property type="entry name" value="GLPGLI"/>
</dbReference>
<protein>
    <submittedName>
        <fullName evidence="2">GLPGLI family protein</fullName>
    </submittedName>
</protein>
<comment type="caution">
    <text evidence="2">The sequence shown here is derived from an EMBL/GenBank/DDBJ whole genome shotgun (WGS) entry which is preliminary data.</text>
</comment>
<evidence type="ECO:0000313" key="4">
    <source>
        <dbReference type="Proteomes" id="UP000269375"/>
    </source>
</evidence>
<name>A0A3N0VVL8_9FLAO</name>
<reference evidence="2 4" key="1">
    <citation type="submission" date="2018-11" db="EMBL/GenBank/DDBJ databases">
        <title>Proposal to divide the Flavobacteriaceae and reorganize its genera based on Amino Acid Identity values calculated from whole genome sequences.</title>
        <authorList>
            <person name="Nicholson A.C."/>
            <person name="Gulvik C.A."/>
            <person name="Whitney A.M."/>
            <person name="Humrighouse B.W."/>
            <person name="Bell M."/>
            <person name="Holmes B."/>
            <person name="Steigerwalt A."/>
            <person name="Villarma A."/>
            <person name="Sheth M."/>
            <person name="Batra D."/>
            <person name="Pryor J."/>
            <person name="Bernardet J.-F."/>
            <person name="Hugo C."/>
            <person name="Kampfer P."/>
            <person name="Newman J."/>
            <person name="Mcquiston J.R."/>
        </authorList>
    </citation>
    <scope>NUCLEOTIDE SEQUENCE [LARGE SCALE GENOMIC DNA]</scope>
    <source>
        <strain evidence="2 4">DSM 15235</strain>
    </source>
</reference>
<dbReference type="NCBIfam" id="TIGR01200">
    <property type="entry name" value="GLPGLI"/>
    <property type="match status" value="1"/>
</dbReference>
<keyword evidence="5" id="KW-1185">Reference proteome</keyword>
<evidence type="ECO:0000256" key="1">
    <source>
        <dbReference type="SAM" id="Coils"/>
    </source>
</evidence>
<accession>A0A3N0VVL8</accession>
<dbReference type="EMBL" id="RJTX01000004">
    <property type="protein sequence ID" value="ROH95938.1"/>
    <property type="molecule type" value="Genomic_DNA"/>
</dbReference>
<organism evidence="2 4">
    <name type="scientific">Chryseobacterium daecheongense</name>
    <dbReference type="NCBI Taxonomy" id="192389"/>
    <lineage>
        <taxon>Bacteria</taxon>
        <taxon>Pseudomonadati</taxon>
        <taxon>Bacteroidota</taxon>
        <taxon>Flavobacteriia</taxon>
        <taxon>Flavobacteriales</taxon>
        <taxon>Weeksellaceae</taxon>
        <taxon>Chryseobacterium group</taxon>
        <taxon>Chryseobacterium</taxon>
    </lineage>
</organism>
<feature type="coiled-coil region" evidence="1">
    <location>
        <begin position="259"/>
        <end position="287"/>
    </location>
</feature>
<dbReference type="OrthoDB" id="1440774at2"/>
<keyword evidence="1" id="KW-0175">Coiled coil</keyword>
<dbReference type="AlphaFoldDB" id="A0A3N0VVL8"/>
<evidence type="ECO:0000313" key="2">
    <source>
        <dbReference type="EMBL" id="ROH95938.1"/>
    </source>
</evidence>
<sequence>MKKNLQIVFIFFFAVINAQNTANRFFYELTYKPNKDSVKLEKEMMTLDIDQNKSVYQSYEFIALDSLGNVMITESMKNGNMPDTKTLERKKQTKFVHRIFKNYPIQEITYKDQILMDYYSYRENPNLIWKISDEKQKIGIYNTQKATTDFGGRKWTAWFTTEVPFQDGPYKFYGLPGLIVKIEDNEKNYSWELKGNRKIDHIKDTLYMEGFIKQSGLSSSKEITKEKFLEKYEQYKKDPLASMKQLFSQLPAGVELPDNSSITEKMREAEKKMKEELAKNNNSIEIQEKINKRK</sequence>
<dbReference type="Proteomes" id="UP000269375">
    <property type="component" value="Unassembled WGS sequence"/>
</dbReference>
<dbReference type="Pfam" id="PF09697">
    <property type="entry name" value="Porph_ging"/>
    <property type="match status" value="1"/>
</dbReference>
<reference evidence="3 5" key="2">
    <citation type="submission" date="2019-03" db="EMBL/GenBank/DDBJ databases">
        <title>Genomic Encyclopedia of Archaeal and Bacterial Type Strains, Phase II (KMG-II): from individual species to whole genera.</title>
        <authorList>
            <person name="Goeker M."/>
        </authorList>
    </citation>
    <scope>NUCLEOTIDE SEQUENCE [LARGE SCALE GENOMIC DNA]</scope>
    <source>
        <strain evidence="3 5">DSM 15235</strain>
    </source>
</reference>
<proteinExistence type="predicted"/>
<dbReference type="EMBL" id="SOQW01000003">
    <property type="protein sequence ID" value="TDX91662.1"/>
    <property type="molecule type" value="Genomic_DNA"/>
</dbReference>
<dbReference type="RefSeq" id="WP_123263950.1">
    <property type="nucleotide sequence ID" value="NZ_RJTX01000004.1"/>
</dbReference>
<dbReference type="Proteomes" id="UP000295709">
    <property type="component" value="Unassembled WGS sequence"/>
</dbReference>